<dbReference type="SMART" id="SM00385">
    <property type="entry name" value="CYCLIN"/>
    <property type="match status" value="1"/>
</dbReference>
<dbReference type="Gene3D" id="2.20.25.10">
    <property type="match status" value="1"/>
</dbReference>
<dbReference type="CDD" id="cd20553">
    <property type="entry name" value="CYCLIN_TFIIIB90_rpt1"/>
    <property type="match status" value="1"/>
</dbReference>
<evidence type="ECO:0000259" key="11">
    <source>
        <dbReference type="PROSITE" id="PS51134"/>
    </source>
</evidence>
<evidence type="ECO:0000256" key="5">
    <source>
        <dbReference type="ARBA" id="ARBA00022771"/>
    </source>
</evidence>
<dbReference type="InterPro" id="IPR000812">
    <property type="entry name" value="TFIIB"/>
</dbReference>
<dbReference type="SUPFAM" id="SSF47954">
    <property type="entry name" value="Cyclin-like"/>
    <property type="match status" value="1"/>
</dbReference>
<evidence type="ECO:0000256" key="9">
    <source>
        <dbReference type="ARBA" id="ARBA00023242"/>
    </source>
</evidence>
<dbReference type="GO" id="GO:0070897">
    <property type="term" value="P:transcription preinitiation complex assembly"/>
    <property type="evidence" value="ECO:0007669"/>
    <property type="project" value="InterPro"/>
</dbReference>
<comment type="subcellular location">
    <subcellularLocation>
        <location evidence="1">Nucleus</location>
    </subcellularLocation>
</comment>
<gene>
    <name evidence="12" type="ORF">LSH36_334g04000</name>
</gene>
<feature type="domain" description="TFIIB-type" evidence="11">
    <location>
        <begin position="5"/>
        <end position="36"/>
    </location>
</feature>
<accession>A0AAD9JFW5</accession>
<dbReference type="GO" id="GO:0097550">
    <property type="term" value="C:transcription preinitiation complex"/>
    <property type="evidence" value="ECO:0007669"/>
    <property type="project" value="TreeGrafter"/>
</dbReference>
<keyword evidence="7" id="KW-0805">Transcription regulation</keyword>
<feature type="non-terminal residue" evidence="12">
    <location>
        <position position="1"/>
    </location>
</feature>
<dbReference type="GO" id="GO:0000126">
    <property type="term" value="C:transcription factor TFIIIB complex"/>
    <property type="evidence" value="ECO:0007669"/>
    <property type="project" value="TreeGrafter"/>
</dbReference>
<dbReference type="Pfam" id="PF08271">
    <property type="entry name" value="Zn_Ribbon_TF"/>
    <property type="match status" value="1"/>
</dbReference>
<organism evidence="12 13">
    <name type="scientific">Paralvinella palmiformis</name>
    <dbReference type="NCBI Taxonomy" id="53620"/>
    <lineage>
        <taxon>Eukaryota</taxon>
        <taxon>Metazoa</taxon>
        <taxon>Spiralia</taxon>
        <taxon>Lophotrochozoa</taxon>
        <taxon>Annelida</taxon>
        <taxon>Polychaeta</taxon>
        <taxon>Sedentaria</taxon>
        <taxon>Canalipalpata</taxon>
        <taxon>Terebellida</taxon>
        <taxon>Terebelliformia</taxon>
        <taxon>Alvinellidae</taxon>
        <taxon>Paralvinella</taxon>
    </lineage>
</organism>
<evidence type="ECO:0000313" key="12">
    <source>
        <dbReference type="EMBL" id="KAK2152251.1"/>
    </source>
</evidence>
<proteinExistence type="inferred from homology"/>
<comment type="similarity">
    <text evidence="2">Belongs to the TFIIB family.</text>
</comment>
<dbReference type="PROSITE" id="PS51134">
    <property type="entry name" value="ZF_TFIIB"/>
    <property type="match status" value="1"/>
</dbReference>
<dbReference type="AlphaFoldDB" id="A0AAD9JFW5"/>
<dbReference type="EMBL" id="JAODUP010000335">
    <property type="protein sequence ID" value="KAK2152251.1"/>
    <property type="molecule type" value="Genomic_DNA"/>
</dbReference>
<evidence type="ECO:0000256" key="2">
    <source>
        <dbReference type="ARBA" id="ARBA00010857"/>
    </source>
</evidence>
<keyword evidence="8" id="KW-0804">Transcription</keyword>
<keyword evidence="13" id="KW-1185">Reference proteome</keyword>
<dbReference type="Pfam" id="PF00382">
    <property type="entry name" value="TFIIB"/>
    <property type="match status" value="1"/>
</dbReference>
<dbReference type="InterPro" id="IPR013137">
    <property type="entry name" value="Znf_TFIIB"/>
</dbReference>
<dbReference type="PANTHER" id="PTHR11618">
    <property type="entry name" value="TRANSCRIPTION INITIATION FACTOR IIB-RELATED"/>
    <property type="match status" value="1"/>
</dbReference>
<dbReference type="GO" id="GO:0005634">
    <property type="term" value="C:nucleus"/>
    <property type="evidence" value="ECO:0007669"/>
    <property type="project" value="UniProtKB-SubCell"/>
</dbReference>
<evidence type="ECO:0000256" key="1">
    <source>
        <dbReference type="ARBA" id="ARBA00004123"/>
    </source>
</evidence>
<keyword evidence="9" id="KW-0539">Nucleus</keyword>
<evidence type="ECO:0000256" key="4">
    <source>
        <dbReference type="ARBA" id="ARBA00022737"/>
    </source>
</evidence>
<dbReference type="InterPro" id="IPR013150">
    <property type="entry name" value="TFIIB_cyclin"/>
</dbReference>
<evidence type="ECO:0000313" key="13">
    <source>
        <dbReference type="Proteomes" id="UP001208570"/>
    </source>
</evidence>
<dbReference type="Proteomes" id="UP001208570">
    <property type="component" value="Unassembled WGS sequence"/>
</dbReference>
<sequence>TSNMSSLVCQHCGCNDIDTDPGRGDAVCTQCGSVLQDQIIVSEVQFAENAGGGASVMGQYVSTDGPKSMSLGGGFHHGMGKEWRQITLENGRGRIQRLGAQLKLNQHCIDTAFNFFKMAVNRRLTQGRKTNYVIAACVYIVCRTEGTSRILLLLSLILRNPLKKDTFLSDMLLDLSDVLQTDVYTLGRTYLQLSKELCIRIPVCGEF</sequence>
<dbReference type="SUPFAM" id="SSF57783">
    <property type="entry name" value="Zinc beta-ribbon"/>
    <property type="match status" value="1"/>
</dbReference>
<keyword evidence="5 10" id="KW-0863">Zinc-finger</keyword>
<dbReference type="GO" id="GO:0000995">
    <property type="term" value="F:RNA polymerase III general transcription initiation factor activity"/>
    <property type="evidence" value="ECO:0007669"/>
    <property type="project" value="TreeGrafter"/>
</dbReference>
<evidence type="ECO:0000256" key="6">
    <source>
        <dbReference type="ARBA" id="ARBA00022833"/>
    </source>
</evidence>
<dbReference type="GO" id="GO:0001006">
    <property type="term" value="F:RNA polymerase III type 3 promoter sequence-specific DNA binding"/>
    <property type="evidence" value="ECO:0007669"/>
    <property type="project" value="TreeGrafter"/>
</dbReference>
<keyword evidence="4" id="KW-0677">Repeat</keyword>
<evidence type="ECO:0000256" key="10">
    <source>
        <dbReference type="PROSITE-ProRule" id="PRU00469"/>
    </source>
</evidence>
<evidence type="ECO:0000256" key="7">
    <source>
        <dbReference type="ARBA" id="ARBA00023015"/>
    </source>
</evidence>
<dbReference type="InterPro" id="IPR036915">
    <property type="entry name" value="Cyclin-like_sf"/>
</dbReference>
<dbReference type="GO" id="GO:0017025">
    <property type="term" value="F:TBP-class protein binding"/>
    <property type="evidence" value="ECO:0007669"/>
    <property type="project" value="InterPro"/>
</dbReference>
<dbReference type="FunFam" id="2.20.25.10:FF:000012">
    <property type="entry name" value="Putative transcription factor IIIB 90 kDa subunit"/>
    <property type="match status" value="1"/>
</dbReference>
<dbReference type="Gene3D" id="1.10.472.10">
    <property type="entry name" value="Cyclin-like"/>
    <property type="match status" value="1"/>
</dbReference>
<dbReference type="PRINTS" id="PR00685">
    <property type="entry name" value="TIFACTORIIB"/>
</dbReference>
<dbReference type="GO" id="GO:0008270">
    <property type="term" value="F:zinc ion binding"/>
    <property type="evidence" value="ECO:0007669"/>
    <property type="project" value="UniProtKB-KW"/>
</dbReference>
<dbReference type="InterPro" id="IPR013763">
    <property type="entry name" value="Cyclin-like_dom"/>
</dbReference>
<name>A0AAD9JFW5_9ANNE</name>
<comment type="caution">
    <text evidence="12">The sequence shown here is derived from an EMBL/GenBank/DDBJ whole genome shotgun (WGS) entry which is preliminary data.</text>
</comment>
<protein>
    <recommendedName>
        <fullName evidence="11">TFIIB-type domain-containing protein</fullName>
    </recommendedName>
</protein>
<keyword evidence="3" id="KW-0479">Metal-binding</keyword>
<evidence type="ECO:0000256" key="3">
    <source>
        <dbReference type="ARBA" id="ARBA00022723"/>
    </source>
</evidence>
<reference evidence="12" key="1">
    <citation type="journal article" date="2023" name="Mol. Biol. Evol.">
        <title>Third-Generation Sequencing Reveals the Adaptive Role of the Epigenome in Three Deep-Sea Polychaetes.</title>
        <authorList>
            <person name="Perez M."/>
            <person name="Aroh O."/>
            <person name="Sun Y."/>
            <person name="Lan Y."/>
            <person name="Juniper S.K."/>
            <person name="Young C.R."/>
            <person name="Angers B."/>
            <person name="Qian P.Y."/>
        </authorList>
    </citation>
    <scope>NUCLEOTIDE SEQUENCE</scope>
    <source>
        <strain evidence="12">P08H-3</strain>
    </source>
</reference>
<dbReference type="PANTHER" id="PTHR11618:SF4">
    <property type="entry name" value="TRANSCRIPTION FACTOR IIIB 90 KDA SUBUNIT"/>
    <property type="match status" value="1"/>
</dbReference>
<evidence type="ECO:0000256" key="8">
    <source>
        <dbReference type="ARBA" id="ARBA00023163"/>
    </source>
</evidence>
<keyword evidence="6" id="KW-0862">Zinc</keyword>